<sequence length="226" mass="26546">MLKVTLISDTHTKERNVLVNGGDLILHSGDVMNSGYDWEDLYYFLNWFSELPYKMKVFIPGNHDRFIENNPVDAWKMINEFHDKGVRCLIDDFVEFEGLKIYGSPWQPEFYNWAFNLPRNGEELEEKWNNIPDDTDILLTHGPAWGILDTVVNRRDMNLGCEMLTKRLETLHPLIHSCGHIHTGYGYVEKNGTHFFNASILDERYRHNQKPFDITIDVENKKIEIL</sequence>
<dbReference type="InterPro" id="IPR029052">
    <property type="entry name" value="Metallo-depent_PP-like"/>
</dbReference>
<name>A0A6J5LAM7_9CAUD</name>
<dbReference type="PANTHER" id="PTHR12905">
    <property type="entry name" value="METALLOPHOSPHOESTERASE"/>
    <property type="match status" value="1"/>
</dbReference>
<dbReference type="SUPFAM" id="SSF56300">
    <property type="entry name" value="Metallo-dependent phosphatases"/>
    <property type="match status" value="1"/>
</dbReference>
<dbReference type="GO" id="GO:0016787">
    <property type="term" value="F:hydrolase activity"/>
    <property type="evidence" value="ECO:0007669"/>
    <property type="project" value="InterPro"/>
</dbReference>
<protein>
    <submittedName>
        <fullName evidence="2">COG2129 Predicted phosphoesterases, related to the Icc protein</fullName>
    </submittedName>
</protein>
<reference evidence="2" key="1">
    <citation type="submission" date="2020-04" db="EMBL/GenBank/DDBJ databases">
        <authorList>
            <person name="Chiriac C."/>
            <person name="Salcher M."/>
            <person name="Ghai R."/>
            <person name="Kavagutti S V."/>
        </authorList>
    </citation>
    <scope>NUCLEOTIDE SEQUENCE</scope>
</reference>
<dbReference type="InterPro" id="IPR004843">
    <property type="entry name" value="Calcineurin-like_PHP"/>
</dbReference>
<dbReference type="PANTHER" id="PTHR12905:SF0">
    <property type="entry name" value="CALCINEURIN-LIKE PHOSPHOESTERASE DOMAIN-CONTAINING PROTEIN"/>
    <property type="match status" value="1"/>
</dbReference>
<evidence type="ECO:0000313" key="2">
    <source>
        <dbReference type="EMBL" id="CAB4129990.1"/>
    </source>
</evidence>
<accession>A0A6J5LAM7</accession>
<gene>
    <name evidence="2" type="ORF">UFOVP117_200</name>
</gene>
<dbReference type="Gene3D" id="3.60.21.10">
    <property type="match status" value="1"/>
</dbReference>
<dbReference type="InterPro" id="IPR051693">
    <property type="entry name" value="UPF0046_metallophosphoest"/>
</dbReference>
<evidence type="ECO:0000259" key="1">
    <source>
        <dbReference type="Pfam" id="PF00149"/>
    </source>
</evidence>
<dbReference type="Pfam" id="PF00149">
    <property type="entry name" value="Metallophos"/>
    <property type="match status" value="1"/>
</dbReference>
<organism evidence="2">
    <name type="scientific">uncultured Caudovirales phage</name>
    <dbReference type="NCBI Taxonomy" id="2100421"/>
    <lineage>
        <taxon>Viruses</taxon>
        <taxon>Duplodnaviria</taxon>
        <taxon>Heunggongvirae</taxon>
        <taxon>Uroviricota</taxon>
        <taxon>Caudoviricetes</taxon>
        <taxon>Peduoviridae</taxon>
        <taxon>Maltschvirus</taxon>
        <taxon>Maltschvirus maltsch</taxon>
    </lineage>
</organism>
<feature type="domain" description="Calcineurin-like phosphoesterase" evidence="1">
    <location>
        <begin position="3"/>
        <end position="183"/>
    </location>
</feature>
<dbReference type="EMBL" id="LR796235">
    <property type="protein sequence ID" value="CAB4129990.1"/>
    <property type="molecule type" value="Genomic_DNA"/>
</dbReference>
<proteinExistence type="predicted"/>